<gene>
    <name evidence="1" type="ORF">J2S11_002474</name>
</gene>
<name>A0ABT9VZZ0_9BACI</name>
<keyword evidence="2" id="KW-1185">Reference proteome</keyword>
<dbReference type="RefSeq" id="WP_307394878.1">
    <property type="nucleotide sequence ID" value="NZ_BAAADK010000045.1"/>
</dbReference>
<comment type="caution">
    <text evidence="1">The sequence shown here is derived from an EMBL/GenBank/DDBJ whole genome shotgun (WGS) entry which is preliminary data.</text>
</comment>
<evidence type="ECO:0000313" key="1">
    <source>
        <dbReference type="EMBL" id="MDQ0166570.1"/>
    </source>
</evidence>
<dbReference type="EMBL" id="JAUSTY010000009">
    <property type="protein sequence ID" value="MDQ0166570.1"/>
    <property type="molecule type" value="Genomic_DNA"/>
</dbReference>
<reference evidence="1 2" key="1">
    <citation type="submission" date="2023-07" db="EMBL/GenBank/DDBJ databases">
        <title>Genomic Encyclopedia of Type Strains, Phase IV (KMG-IV): sequencing the most valuable type-strain genomes for metagenomic binning, comparative biology and taxonomic classification.</title>
        <authorList>
            <person name="Goeker M."/>
        </authorList>
    </citation>
    <scope>NUCLEOTIDE SEQUENCE [LARGE SCALE GENOMIC DNA]</scope>
    <source>
        <strain evidence="1 2">DSM 12751</strain>
    </source>
</reference>
<sequence length="563" mass="64040">MNVTRYYPFERNRYFYGKLLTVRDFESEQKYFNNKRRMINRLLHGTGIVSGLHVVAVDDKSVTIEMGFALDQHGREIIIPSPVTQKLSTIEGFSNNEYAKNVYLCVAYEEKGKEPVHSVASSSSRTEEVSEYNRFLESYKLFIQETPPEPSSFELSSLIKSTSTIYQDEEVRILQTTPRYIYADEEFEVVLKVEKTMQSPTLQLKLELDEELFELVGEKQEKNIQFLEPQGQKQTEYTIVFQLRAKAGISEEQSLFLRYTPSSTITKGDQQFSLSSGAMNVLSITDTSIRNRVLKDYFSRTLDQSLHSQGESCVYLAKIDLLQMGSTYMIEKVTEAPFQEYVHNPSFLNQLDSFLSNGKDKPQASKKATESGAYPVLEQGFSVTTKVEQVREGKAPYLEAKYVQSQQELQLHVGFPHHVQLQDEVRTGVVEMKVGQRGGFLKAKGIYSEEIEHGLGTHTPLLIVTAIEEISRNVVGQEQRVFFGDTDVFKDSEYESEGSNLAIGTMLYVEKGTFRLGIKQKGSVTASKIKIRWWAIKKTAETAVQVHQKPLLESEIAASHQEE</sequence>
<accession>A0ABT9VZZ0</accession>
<organism evidence="1 2">
    <name type="scientific">Caldalkalibacillus horti</name>
    <dbReference type="NCBI Taxonomy" id="77523"/>
    <lineage>
        <taxon>Bacteria</taxon>
        <taxon>Bacillati</taxon>
        <taxon>Bacillota</taxon>
        <taxon>Bacilli</taxon>
        <taxon>Bacillales</taxon>
        <taxon>Bacillaceae</taxon>
        <taxon>Caldalkalibacillus</taxon>
    </lineage>
</organism>
<proteinExistence type="predicted"/>
<dbReference type="Proteomes" id="UP001235840">
    <property type="component" value="Unassembled WGS sequence"/>
</dbReference>
<evidence type="ECO:0000313" key="2">
    <source>
        <dbReference type="Proteomes" id="UP001235840"/>
    </source>
</evidence>
<protein>
    <submittedName>
        <fullName evidence="1">Uncharacterized protein</fullName>
    </submittedName>
</protein>